<keyword evidence="2" id="KW-1185">Reference proteome</keyword>
<comment type="caution">
    <text evidence="1">The sequence shown here is derived from an EMBL/GenBank/DDBJ whole genome shotgun (WGS) entry which is preliminary data.</text>
</comment>
<sequence>MAMSYTPRNHHDDCGPSNHSGTAEILEVTQLLEAADIPCCIEWDVCVPDEQLDAACHLFETAPLNTRFERVASPDPYLLSLRYRFPTFKLKGVIFYFVLAPSSDCFCDPRPQFCERSHMGLPYPKDVYFARSLLVLQNDPDLADFVDAHNSTMEWGENNLNFPELQAQGVEYAFPYSLNVNRDFAVMWRRVVEGKEGRIEPLK</sequence>
<dbReference type="GeneID" id="85314002"/>
<dbReference type="RefSeq" id="XP_060289067.1">
    <property type="nucleotide sequence ID" value="XM_060430815.1"/>
</dbReference>
<proteinExistence type="predicted"/>
<accession>A0AAJ0C9Y4</accession>
<gene>
    <name evidence="1" type="ORF">QBC33DRAFT_575286</name>
</gene>
<dbReference type="EMBL" id="MU838997">
    <property type="protein sequence ID" value="KAK1772854.1"/>
    <property type="molecule type" value="Genomic_DNA"/>
</dbReference>
<protein>
    <submittedName>
        <fullName evidence="1">Uncharacterized protein</fullName>
    </submittedName>
</protein>
<name>A0AAJ0C9Y4_9PEZI</name>
<evidence type="ECO:0000313" key="2">
    <source>
        <dbReference type="Proteomes" id="UP001244011"/>
    </source>
</evidence>
<dbReference type="Proteomes" id="UP001244011">
    <property type="component" value="Unassembled WGS sequence"/>
</dbReference>
<evidence type="ECO:0000313" key="1">
    <source>
        <dbReference type="EMBL" id="KAK1772854.1"/>
    </source>
</evidence>
<organism evidence="1 2">
    <name type="scientific">Phialemonium atrogriseum</name>
    <dbReference type="NCBI Taxonomy" id="1093897"/>
    <lineage>
        <taxon>Eukaryota</taxon>
        <taxon>Fungi</taxon>
        <taxon>Dikarya</taxon>
        <taxon>Ascomycota</taxon>
        <taxon>Pezizomycotina</taxon>
        <taxon>Sordariomycetes</taxon>
        <taxon>Sordariomycetidae</taxon>
        <taxon>Cephalothecales</taxon>
        <taxon>Cephalothecaceae</taxon>
        <taxon>Phialemonium</taxon>
    </lineage>
</organism>
<reference evidence="1" key="1">
    <citation type="submission" date="2023-06" db="EMBL/GenBank/DDBJ databases">
        <title>Genome-scale phylogeny and comparative genomics of the fungal order Sordariales.</title>
        <authorList>
            <consortium name="Lawrence Berkeley National Laboratory"/>
            <person name="Hensen N."/>
            <person name="Bonometti L."/>
            <person name="Westerberg I."/>
            <person name="Brannstrom I.O."/>
            <person name="Guillou S."/>
            <person name="Cros-Aarteil S."/>
            <person name="Calhoun S."/>
            <person name="Haridas S."/>
            <person name="Kuo A."/>
            <person name="Mondo S."/>
            <person name="Pangilinan J."/>
            <person name="Riley R."/>
            <person name="Labutti K."/>
            <person name="Andreopoulos B."/>
            <person name="Lipzen A."/>
            <person name="Chen C."/>
            <person name="Yanf M."/>
            <person name="Daum C."/>
            <person name="Ng V."/>
            <person name="Clum A."/>
            <person name="Steindorff A."/>
            <person name="Ohm R."/>
            <person name="Martin F."/>
            <person name="Silar P."/>
            <person name="Natvig D."/>
            <person name="Lalanne C."/>
            <person name="Gautier V."/>
            <person name="Ament-Velasquez S.L."/>
            <person name="Kruys A."/>
            <person name="Hutchinson M.I."/>
            <person name="Powell A.J."/>
            <person name="Barry K."/>
            <person name="Miller A.N."/>
            <person name="Grigoriev I.V."/>
            <person name="Debuchy R."/>
            <person name="Gladieux P."/>
            <person name="Thoren M.H."/>
            <person name="Johannesson H."/>
        </authorList>
    </citation>
    <scope>NUCLEOTIDE SEQUENCE</scope>
    <source>
        <strain evidence="1">8032-3</strain>
    </source>
</reference>
<dbReference type="AlphaFoldDB" id="A0AAJ0C9Y4"/>